<feature type="compositionally biased region" description="Acidic residues" evidence="1">
    <location>
        <begin position="26"/>
        <end position="55"/>
    </location>
</feature>
<protein>
    <submittedName>
        <fullName evidence="2">Uncharacterized protein</fullName>
    </submittedName>
</protein>
<dbReference type="AlphaFoldDB" id="W9PPS0"/>
<proteinExistence type="predicted"/>
<sequence length="116" mass="13575">MSEEARWSSLDDLTMYDEALRKSETDTDSEPVEESDDETEIDYNDEDTNDDPDSEALQEAKAEIEDLYDLIYWKTCEITYLTNLNWSLEEHNLCLEKEVEVLKAKLEAINKEPTRT</sequence>
<dbReference type="EMBL" id="JH650972">
    <property type="protein sequence ID" value="EXA41740.1"/>
    <property type="molecule type" value="Genomic_DNA"/>
</dbReference>
<evidence type="ECO:0000256" key="1">
    <source>
        <dbReference type="SAM" id="MobiDB-lite"/>
    </source>
</evidence>
<organism evidence="2">
    <name type="scientific">Fusarium oxysporum f. sp. pisi HDV247</name>
    <dbReference type="NCBI Taxonomy" id="1080344"/>
    <lineage>
        <taxon>Eukaryota</taxon>
        <taxon>Fungi</taxon>
        <taxon>Dikarya</taxon>
        <taxon>Ascomycota</taxon>
        <taxon>Pezizomycotina</taxon>
        <taxon>Sordariomycetes</taxon>
        <taxon>Hypocreomycetidae</taxon>
        <taxon>Hypocreales</taxon>
        <taxon>Nectriaceae</taxon>
        <taxon>Fusarium</taxon>
        <taxon>Fusarium oxysporum species complex</taxon>
    </lineage>
</organism>
<evidence type="ECO:0000313" key="2">
    <source>
        <dbReference type="EMBL" id="EXA41740.1"/>
    </source>
</evidence>
<feature type="region of interest" description="Disordered" evidence="1">
    <location>
        <begin position="18"/>
        <end position="55"/>
    </location>
</feature>
<accession>W9PPS0</accession>
<dbReference type="Proteomes" id="UP000030751">
    <property type="component" value="Unassembled WGS sequence"/>
</dbReference>
<name>W9PPS0_FUSOX</name>
<reference evidence="2" key="1">
    <citation type="submission" date="2011-10" db="EMBL/GenBank/DDBJ databases">
        <title>The Genome Sequence of Fusarium oxysporum HDV247.</title>
        <authorList>
            <consortium name="The Broad Institute Genome Sequencing Platform"/>
            <person name="Ma L.-J."/>
            <person name="Gale L.R."/>
            <person name="Schwartz D.C."/>
            <person name="Zhou S."/>
            <person name="Corby-Kistler H."/>
            <person name="Young S.K."/>
            <person name="Zeng Q."/>
            <person name="Gargeya S."/>
            <person name="Fitzgerald M."/>
            <person name="Haas B."/>
            <person name="Abouelleil A."/>
            <person name="Alvarado L."/>
            <person name="Arachchi H.M."/>
            <person name="Berlin A."/>
            <person name="Brown A."/>
            <person name="Chapman S.B."/>
            <person name="Chen Z."/>
            <person name="Dunbar C."/>
            <person name="Freedman E."/>
            <person name="Gearin G."/>
            <person name="Goldberg J."/>
            <person name="Griggs A."/>
            <person name="Gujja S."/>
            <person name="Heiman D."/>
            <person name="Howarth C."/>
            <person name="Larson L."/>
            <person name="Lui A."/>
            <person name="MacDonald P.J.P."/>
            <person name="Montmayeur A."/>
            <person name="Murphy C."/>
            <person name="Neiman D."/>
            <person name="Pearson M."/>
            <person name="Priest M."/>
            <person name="Roberts A."/>
            <person name="Saif S."/>
            <person name="Shea T."/>
            <person name="Shenoy N."/>
            <person name="Sisk P."/>
            <person name="Stolte C."/>
            <person name="Sykes S."/>
            <person name="Wortman J."/>
            <person name="Nusbaum C."/>
            <person name="Birren B."/>
        </authorList>
    </citation>
    <scope>NUCLEOTIDE SEQUENCE [LARGE SCALE GENOMIC DNA]</scope>
    <source>
        <strain evidence="2">HDV247</strain>
    </source>
</reference>
<dbReference type="OrthoDB" id="5092449at2759"/>
<dbReference type="HOGENOM" id="CLU_2277653_0_0_1"/>
<gene>
    <name evidence="2" type="ORF">FOVG_07198</name>
</gene>
<reference evidence="2" key="2">
    <citation type="submission" date="2012-05" db="EMBL/GenBank/DDBJ databases">
        <title>Annotation of the Genome Sequence of Fusarium oxysporum HDV247.</title>
        <authorList>
            <consortium name="The Broad Institute Genomics Platform"/>
            <person name="Ma L.-J."/>
            <person name="Corby-Kistler H."/>
            <person name="Broz K."/>
            <person name="Gale L.R."/>
            <person name="Jonkers W."/>
            <person name="O'Donnell K."/>
            <person name="Ploetz R."/>
            <person name="Steinberg C."/>
            <person name="Schwartz D.C."/>
            <person name="VanEtten H."/>
            <person name="Zhou S."/>
            <person name="Young S.K."/>
            <person name="Zeng Q."/>
            <person name="Gargeya S."/>
            <person name="Fitzgerald M."/>
            <person name="Abouelleil A."/>
            <person name="Alvarado L."/>
            <person name="Chapman S.B."/>
            <person name="Gainer-Dewar J."/>
            <person name="Goldberg J."/>
            <person name="Griggs A."/>
            <person name="Gujja S."/>
            <person name="Hansen M."/>
            <person name="Howarth C."/>
            <person name="Imamovic A."/>
            <person name="Ireland A."/>
            <person name="Larimer J."/>
            <person name="McCowan C."/>
            <person name="Murphy C."/>
            <person name="Pearson M."/>
            <person name="Poon T.W."/>
            <person name="Priest M."/>
            <person name="Roberts A."/>
            <person name="Saif S."/>
            <person name="Shea T."/>
            <person name="Sykes S."/>
            <person name="Wortman J."/>
            <person name="Nusbaum C."/>
            <person name="Birren B."/>
        </authorList>
    </citation>
    <scope>NUCLEOTIDE SEQUENCE</scope>
    <source>
        <strain evidence="2">HDV247</strain>
    </source>
</reference>